<dbReference type="Pfam" id="PF23585">
    <property type="entry name" value="DUF7137"/>
    <property type="match status" value="1"/>
</dbReference>
<dbReference type="Proteomes" id="UP001176517">
    <property type="component" value="Unassembled WGS sequence"/>
</dbReference>
<comment type="caution">
    <text evidence="4">The sequence shown here is derived from an EMBL/GenBank/DDBJ whole genome shotgun (WGS) entry which is preliminary data.</text>
</comment>
<dbReference type="PANTHER" id="PTHR42028">
    <property type="entry name" value="CHROMOSOME 1, WHOLE GENOME SHOTGUN SEQUENCE"/>
    <property type="match status" value="1"/>
</dbReference>
<protein>
    <recommendedName>
        <fullName evidence="3">DUF7137 domain-containing protein</fullName>
    </recommendedName>
</protein>
<keyword evidence="2" id="KW-0472">Membrane</keyword>
<keyword evidence="2" id="KW-0812">Transmembrane</keyword>
<dbReference type="AlphaFoldDB" id="A0AAN6GZY6"/>
<keyword evidence="2" id="KW-1133">Transmembrane helix</keyword>
<name>A0AAN6GZY6_9BASI</name>
<evidence type="ECO:0000313" key="4">
    <source>
        <dbReference type="EMBL" id="KAK0556829.1"/>
    </source>
</evidence>
<dbReference type="EMBL" id="JAPDMZ010000010">
    <property type="protein sequence ID" value="KAK0556829.1"/>
    <property type="molecule type" value="Genomic_DNA"/>
</dbReference>
<dbReference type="PANTHER" id="PTHR42028:SF1">
    <property type="entry name" value="YALI0E30657P"/>
    <property type="match status" value="1"/>
</dbReference>
<accession>A0AAN6GZY6</accession>
<evidence type="ECO:0000256" key="1">
    <source>
        <dbReference type="SAM" id="MobiDB-lite"/>
    </source>
</evidence>
<dbReference type="InterPro" id="IPR055561">
    <property type="entry name" value="DUF7137"/>
</dbReference>
<gene>
    <name evidence="4" type="ORF">OC846_000856</name>
</gene>
<feature type="compositionally biased region" description="Gly residues" evidence="1">
    <location>
        <begin position="12"/>
        <end position="21"/>
    </location>
</feature>
<evidence type="ECO:0000259" key="3">
    <source>
        <dbReference type="Pfam" id="PF23585"/>
    </source>
</evidence>
<feature type="compositionally biased region" description="Low complexity" evidence="1">
    <location>
        <begin position="1"/>
        <end position="11"/>
    </location>
</feature>
<feature type="region of interest" description="Disordered" evidence="1">
    <location>
        <begin position="1"/>
        <end position="36"/>
    </location>
</feature>
<proteinExistence type="predicted"/>
<keyword evidence="5" id="KW-1185">Reference proteome</keyword>
<evidence type="ECO:0000313" key="5">
    <source>
        <dbReference type="Proteomes" id="UP001176517"/>
    </source>
</evidence>
<reference evidence="4" key="1">
    <citation type="journal article" date="2023" name="PhytoFront">
        <title>Draft Genome Resources of Seven Strains of Tilletia horrida, Causal Agent of Kernel Smut of Rice.</title>
        <authorList>
            <person name="Khanal S."/>
            <person name="Antony Babu S."/>
            <person name="Zhou X.G."/>
        </authorList>
    </citation>
    <scope>NUCLEOTIDE SEQUENCE</scope>
    <source>
        <strain evidence="4">TX6</strain>
    </source>
</reference>
<evidence type="ECO:0000256" key="2">
    <source>
        <dbReference type="SAM" id="Phobius"/>
    </source>
</evidence>
<feature type="domain" description="DUF7137" evidence="3">
    <location>
        <begin position="39"/>
        <end position="181"/>
    </location>
</feature>
<organism evidence="4 5">
    <name type="scientific">Tilletia horrida</name>
    <dbReference type="NCBI Taxonomy" id="155126"/>
    <lineage>
        <taxon>Eukaryota</taxon>
        <taxon>Fungi</taxon>
        <taxon>Dikarya</taxon>
        <taxon>Basidiomycota</taxon>
        <taxon>Ustilaginomycotina</taxon>
        <taxon>Exobasidiomycetes</taxon>
        <taxon>Tilletiales</taxon>
        <taxon>Tilletiaceae</taxon>
        <taxon>Tilletia</taxon>
    </lineage>
</organism>
<feature type="transmembrane region" description="Helical" evidence="2">
    <location>
        <begin position="191"/>
        <end position="214"/>
    </location>
</feature>
<sequence length="218" mass="22786">MAQNGGNNNGNNGNGNAGGGQNLPVQSTSTTSTSTIPQTAAAGGITITQPDQTAPASYYKIASGISVTFGWNFTSVIATPSVLHVQAYCPANSVTYTISPPTGIPGNSLNFTWNPYDYAQSAAANNLPQLIEATYRLQIFDQRGLDAPGNVGGYMSPNTKVSFALYNPQAYTPLADGWICPGCSAATHLKAISPVFTVLLAMITCMLFGGWSVVGRHR</sequence>